<evidence type="ECO:0000313" key="21">
    <source>
        <dbReference type="Proteomes" id="UP000199159"/>
    </source>
</evidence>
<name>A0A1H0P5W1_9BACI</name>
<dbReference type="GO" id="GO:0008360">
    <property type="term" value="P:regulation of cell shape"/>
    <property type="evidence" value="ECO:0007669"/>
    <property type="project" value="UniProtKB-KW"/>
</dbReference>
<dbReference type="GO" id="GO:0030288">
    <property type="term" value="C:outer membrane-bounded periplasmic space"/>
    <property type="evidence" value="ECO:0007669"/>
    <property type="project" value="TreeGrafter"/>
</dbReference>
<dbReference type="InterPro" id="IPR023346">
    <property type="entry name" value="Lysozyme-like_dom_sf"/>
</dbReference>
<dbReference type="STRING" id="930152.SAMN05216565_101171"/>
<evidence type="ECO:0000256" key="14">
    <source>
        <dbReference type="ARBA" id="ARBA00034000"/>
    </source>
</evidence>
<dbReference type="InterPro" id="IPR001264">
    <property type="entry name" value="Glyco_trans_51"/>
</dbReference>
<dbReference type="GO" id="GO:0009252">
    <property type="term" value="P:peptidoglycan biosynthetic process"/>
    <property type="evidence" value="ECO:0007669"/>
    <property type="project" value="UniProtKB-KW"/>
</dbReference>
<dbReference type="GO" id="GO:0071555">
    <property type="term" value="P:cell wall organization"/>
    <property type="evidence" value="ECO:0007669"/>
    <property type="project" value="UniProtKB-KW"/>
</dbReference>
<evidence type="ECO:0000256" key="6">
    <source>
        <dbReference type="ARBA" id="ARBA00022692"/>
    </source>
</evidence>
<evidence type="ECO:0000256" key="7">
    <source>
        <dbReference type="ARBA" id="ARBA00022801"/>
    </source>
</evidence>
<dbReference type="Proteomes" id="UP000199159">
    <property type="component" value="Unassembled WGS sequence"/>
</dbReference>
<dbReference type="Gene3D" id="3.40.710.10">
    <property type="entry name" value="DD-peptidase/beta-lactamase superfamily"/>
    <property type="match status" value="1"/>
</dbReference>
<sequence>MNFNKSQWKERLQSFGQVLTNKQAWKGIRITYNVIWNLFLIFLIIGLIGLSFAGGVGAGYFASLVKTEPVRAYESMQKDIYNYEETTEVYFDHDIYLGTLRTDLEREEVDLSEISPHLINAVIATEDEYFYEHNGVVPKAIMRALLQEVTNSPMQSGGSTLTQQLIKNQILTNEVSFDRKAKEILLAMRLEKFFEKDDILEAYLNIVSFGRNSNGRNIAGVQAAAKGLFGVEAKDLTIAQAAFIAGIPQNPYAHTPFYNKPNAEGLYVKDNLEPGLERMNTVLRRMLSAKFITQEQYEEALAFDLRSQLIKPLNSSRDDYPWLTAEVEERAANILIYKIAEEDGYEQSDLDADEELKSYYNSEALKQLRQNGYRIYTTIDKNIYDSFQKVVDEFAYYGNDKKNKKPDPETGEAVFEPLETGAVLIENKTGKIISFVGGRDFNREELNHATKAIRPNGSTMKPLLDYAPAFEYGTLQPGSVLADVPYKYPGSPKQVHNYGGAYDYKGLMSVRHALKLSRNVPAVKAYVDNFNRRPLTFLEKMGFTSLVDEDEHAYAVSLGGLTYGVSVEENVNAYATFANEGKFIDGYMIEKITTKDGDIVYEHKVEAVDVFSPQTAYLTIDTMRDVIRSGTATSLYSHLKFNSDWAGKTGTGQDLKDVWFVATNPNVSFGTWMGYDTPKPVDNTYKGVGYSQRNIMLWAKLMNAAYDIRPDLVDPEASFKMPGGIVRRSYCVLSGLIPSALCSEAGLVESDIFNAKFVPTKVDDSLTKGKYIVVDDKAYRVPANAPAEFVQEGVMIKKEFLEYHKLTDTKAIEKILPNTAKWKNLVITEDKEVTDNGAVPSTVNASIAGSTLWWKKHDHNDVLGYRIYRANNFTTDFKRIGSVPARDTLQFNVGNSIAAYYVTAVDVNGNETPLSQSTLVKSGDYQQEKPKVEAPPEPPPVEPAPPEEVNPPEEKPQPPKPEGQGEQDQN</sequence>
<evidence type="ECO:0000256" key="12">
    <source>
        <dbReference type="ARBA" id="ARBA00023268"/>
    </source>
</evidence>
<dbReference type="RefSeq" id="WP_090849234.1">
    <property type="nucleotide sequence ID" value="NZ_FNJU01000001.1"/>
</dbReference>
<keyword evidence="3" id="KW-0645">Protease</keyword>
<evidence type="ECO:0000256" key="4">
    <source>
        <dbReference type="ARBA" id="ARBA00022676"/>
    </source>
</evidence>
<feature type="domain" description="Glycosyl transferase family 51" evidence="19">
    <location>
        <begin position="98"/>
        <end position="286"/>
    </location>
</feature>
<organism evidence="20 21">
    <name type="scientific">Litchfieldia salsa</name>
    <dbReference type="NCBI Taxonomy" id="930152"/>
    <lineage>
        <taxon>Bacteria</taxon>
        <taxon>Bacillati</taxon>
        <taxon>Bacillota</taxon>
        <taxon>Bacilli</taxon>
        <taxon>Bacillales</taxon>
        <taxon>Bacillaceae</taxon>
        <taxon>Litchfieldia</taxon>
    </lineage>
</organism>
<dbReference type="Gene3D" id="1.10.3810.10">
    <property type="entry name" value="Biosynthetic peptidoglycan transglycosylase-like"/>
    <property type="match status" value="1"/>
</dbReference>
<evidence type="ECO:0000313" key="20">
    <source>
        <dbReference type="EMBL" id="SDP00351.1"/>
    </source>
</evidence>
<dbReference type="PANTHER" id="PTHR32282">
    <property type="entry name" value="BINDING PROTEIN TRANSPEPTIDASE, PUTATIVE-RELATED"/>
    <property type="match status" value="1"/>
</dbReference>
<accession>A0A1H0P5W1</accession>
<dbReference type="SUPFAM" id="SSF56601">
    <property type="entry name" value="beta-lactamase/transpeptidase-like"/>
    <property type="match status" value="1"/>
</dbReference>
<comment type="catalytic activity">
    <reaction evidence="15">
        <text>[GlcNAc-(1-&gt;4)-Mur2Ac(oyl-L-Ala-gamma-D-Glu-L-Lys-D-Ala-D-Ala)](n)-di-trans,octa-cis-undecaprenyl diphosphate + beta-D-GlcNAc-(1-&gt;4)-Mur2Ac(oyl-L-Ala-gamma-D-Glu-L-Lys-D-Ala-D-Ala)-di-trans,octa-cis-undecaprenyl diphosphate = [GlcNAc-(1-&gt;4)-Mur2Ac(oyl-L-Ala-gamma-D-Glu-L-Lys-D-Ala-D-Ala)](n+1)-di-trans,octa-cis-undecaprenyl diphosphate + di-trans,octa-cis-undecaprenyl diphosphate + H(+)</text>
        <dbReference type="Rhea" id="RHEA:23708"/>
        <dbReference type="Rhea" id="RHEA-COMP:9602"/>
        <dbReference type="Rhea" id="RHEA-COMP:9603"/>
        <dbReference type="ChEBI" id="CHEBI:15378"/>
        <dbReference type="ChEBI" id="CHEBI:58405"/>
        <dbReference type="ChEBI" id="CHEBI:60033"/>
        <dbReference type="ChEBI" id="CHEBI:78435"/>
        <dbReference type="EC" id="2.4.99.28"/>
    </reaction>
</comment>
<feature type="transmembrane region" description="Helical" evidence="17">
    <location>
        <begin position="34"/>
        <end position="61"/>
    </location>
</feature>
<evidence type="ECO:0000256" key="16">
    <source>
        <dbReference type="SAM" id="MobiDB-lite"/>
    </source>
</evidence>
<dbReference type="PANTHER" id="PTHR32282:SF32">
    <property type="entry name" value="PENICILLIN-BINDING PROTEIN 2A"/>
    <property type="match status" value="1"/>
</dbReference>
<dbReference type="InterPro" id="IPR001460">
    <property type="entry name" value="PCN-bd_Tpept"/>
</dbReference>
<feature type="region of interest" description="Disordered" evidence="16">
    <location>
        <begin position="915"/>
        <end position="970"/>
    </location>
</feature>
<comment type="catalytic activity">
    <reaction evidence="14">
        <text>Preferential cleavage: (Ac)2-L-Lys-D-Ala-|-D-Ala. Also transpeptidation of peptidyl-alanyl moieties that are N-acyl substituents of D-alanine.</text>
        <dbReference type="EC" id="3.4.16.4"/>
    </reaction>
</comment>
<evidence type="ECO:0000256" key="1">
    <source>
        <dbReference type="ARBA" id="ARBA00022475"/>
    </source>
</evidence>
<keyword evidence="13" id="KW-0961">Cell wall biogenesis/degradation</keyword>
<keyword evidence="8" id="KW-0133">Cell shape</keyword>
<keyword evidence="6 17" id="KW-0812">Transmembrane</keyword>
<proteinExistence type="predicted"/>
<dbReference type="OrthoDB" id="9766909at2"/>
<dbReference type="SUPFAM" id="SSF53955">
    <property type="entry name" value="Lysozyme-like"/>
    <property type="match status" value="1"/>
</dbReference>
<evidence type="ECO:0000259" key="18">
    <source>
        <dbReference type="Pfam" id="PF00905"/>
    </source>
</evidence>
<evidence type="ECO:0000256" key="10">
    <source>
        <dbReference type="ARBA" id="ARBA00022989"/>
    </source>
</evidence>
<dbReference type="InterPro" id="IPR050396">
    <property type="entry name" value="Glycosyltr_51/Transpeptidase"/>
</dbReference>
<keyword evidence="4" id="KW-0328">Glycosyltransferase</keyword>
<dbReference type="AlphaFoldDB" id="A0A1H0P5W1"/>
<keyword evidence="10 17" id="KW-1133">Transmembrane helix</keyword>
<dbReference type="InterPro" id="IPR036950">
    <property type="entry name" value="PBP_transglycosylase"/>
</dbReference>
<dbReference type="Gene3D" id="3.90.1310.40">
    <property type="match status" value="1"/>
</dbReference>
<keyword evidence="11 17" id="KW-0472">Membrane</keyword>
<dbReference type="GO" id="GO:0006508">
    <property type="term" value="P:proteolysis"/>
    <property type="evidence" value="ECO:0007669"/>
    <property type="project" value="UniProtKB-KW"/>
</dbReference>
<keyword evidence="9" id="KW-0573">Peptidoglycan synthesis</keyword>
<reference evidence="21" key="1">
    <citation type="submission" date="2016-10" db="EMBL/GenBank/DDBJ databases">
        <authorList>
            <person name="Varghese N."/>
            <person name="Submissions S."/>
        </authorList>
    </citation>
    <scope>NUCLEOTIDE SEQUENCE [LARGE SCALE GENOMIC DNA]</scope>
    <source>
        <strain evidence="21">IBRC-M10078</strain>
    </source>
</reference>
<keyword evidence="7" id="KW-0378">Hydrolase</keyword>
<evidence type="ECO:0000256" key="15">
    <source>
        <dbReference type="ARBA" id="ARBA00049902"/>
    </source>
</evidence>
<evidence type="ECO:0000256" key="17">
    <source>
        <dbReference type="SAM" id="Phobius"/>
    </source>
</evidence>
<evidence type="ECO:0000256" key="13">
    <source>
        <dbReference type="ARBA" id="ARBA00023316"/>
    </source>
</evidence>
<keyword evidence="5" id="KW-0808">Transferase</keyword>
<feature type="compositionally biased region" description="Pro residues" evidence="16">
    <location>
        <begin position="935"/>
        <end position="949"/>
    </location>
</feature>
<evidence type="ECO:0000259" key="19">
    <source>
        <dbReference type="Pfam" id="PF00912"/>
    </source>
</evidence>
<evidence type="ECO:0000256" key="3">
    <source>
        <dbReference type="ARBA" id="ARBA00022670"/>
    </source>
</evidence>
<keyword evidence="12" id="KW-0511">Multifunctional enzyme</keyword>
<feature type="domain" description="Penicillin-binding protein transpeptidase" evidence="18">
    <location>
        <begin position="421"/>
        <end position="665"/>
    </location>
</feature>
<evidence type="ECO:0000256" key="5">
    <source>
        <dbReference type="ARBA" id="ARBA00022679"/>
    </source>
</evidence>
<gene>
    <name evidence="20" type="ORF">SAMN05216565_101171</name>
</gene>
<dbReference type="GO" id="GO:0008658">
    <property type="term" value="F:penicillin binding"/>
    <property type="evidence" value="ECO:0007669"/>
    <property type="project" value="InterPro"/>
</dbReference>
<dbReference type="InterPro" id="IPR013783">
    <property type="entry name" value="Ig-like_fold"/>
</dbReference>
<evidence type="ECO:0000256" key="11">
    <source>
        <dbReference type="ARBA" id="ARBA00023136"/>
    </source>
</evidence>
<keyword evidence="21" id="KW-1185">Reference proteome</keyword>
<keyword evidence="1" id="KW-1003">Cell membrane</keyword>
<dbReference type="GO" id="GO:0008955">
    <property type="term" value="F:peptidoglycan glycosyltransferase activity"/>
    <property type="evidence" value="ECO:0007669"/>
    <property type="project" value="UniProtKB-EC"/>
</dbReference>
<dbReference type="Gene3D" id="2.60.40.10">
    <property type="entry name" value="Immunoglobulins"/>
    <property type="match status" value="1"/>
</dbReference>
<dbReference type="InterPro" id="IPR012338">
    <property type="entry name" value="Beta-lactam/transpept-like"/>
</dbReference>
<evidence type="ECO:0000256" key="9">
    <source>
        <dbReference type="ARBA" id="ARBA00022984"/>
    </source>
</evidence>
<protein>
    <submittedName>
        <fullName evidence="20">Penicillin-binding protein</fullName>
    </submittedName>
</protein>
<evidence type="ECO:0000256" key="2">
    <source>
        <dbReference type="ARBA" id="ARBA00022645"/>
    </source>
</evidence>
<dbReference type="EMBL" id="FNJU01000001">
    <property type="protein sequence ID" value="SDP00351.1"/>
    <property type="molecule type" value="Genomic_DNA"/>
</dbReference>
<dbReference type="Pfam" id="PF00912">
    <property type="entry name" value="Transgly"/>
    <property type="match status" value="1"/>
</dbReference>
<keyword evidence="2" id="KW-0121">Carboxypeptidase</keyword>
<dbReference type="GO" id="GO:0009002">
    <property type="term" value="F:serine-type D-Ala-D-Ala carboxypeptidase activity"/>
    <property type="evidence" value="ECO:0007669"/>
    <property type="project" value="UniProtKB-EC"/>
</dbReference>
<dbReference type="Pfam" id="PF00905">
    <property type="entry name" value="Transpeptidase"/>
    <property type="match status" value="1"/>
</dbReference>
<evidence type="ECO:0000256" key="8">
    <source>
        <dbReference type="ARBA" id="ARBA00022960"/>
    </source>
</evidence>